<dbReference type="HOGENOM" id="CLU_1826734_0_0_1"/>
<evidence type="ECO:0000313" key="2">
    <source>
        <dbReference type="EMBL" id="EEP78832.1"/>
    </source>
</evidence>
<protein>
    <submittedName>
        <fullName evidence="2">Uncharacterized protein</fullName>
    </submittedName>
</protein>
<dbReference type="EMBL" id="CH476616">
    <property type="protein sequence ID" value="EEP78832.1"/>
    <property type="molecule type" value="Genomic_DNA"/>
</dbReference>
<dbReference type="OrthoDB" id="4210676at2759"/>
<dbReference type="OMA" id="SHHDKEC"/>
<keyword evidence="1" id="KW-0175">Coiled coil</keyword>
<accession>C4JLH0</accession>
<dbReference type="eggNOG" id="ENOG502T9IZ">
    <property type="taxonomic scope" value="Eukaryota"/>
</dbReference>
<dbReference type="AlphaFoldDB" id="C4JLH0"/>
<name>C4JLH0_UNCRE</name>
<reference evidence="3" key="1">
    <citation type="journal article" date="2009" name="Genome Res.">
        <title>Comparative genomic analyses of the human fungal pathogens Coccidioides and their relatives.</title>
        <authorList>
            <person name="Sharpton T.J."/>
            <person name="Stajich J.E."/>
            <person name="Rounsley S.D."/>
            <person name="Gardner M.J."/>
            <person name="Wortman J.R."/>
            <person name="Jordar V.S."/>
            <person name="Maiti R."/>
            <person name="Kodira C.D."/>
            <person name="Neafsey D.E."/>
            <person name="Zeng Q."/>
            <person name="Hung C.-Y."/>
            <person name="McMahan C."/>
            <person name="Muszewska A."/>
            <person name="Grynberg M."/>
            <person name="Mandel M.A."/>
            <person name="Kellner E.M."/>
            <person name="Barker B.M."/>
            <person name="Galgiani J.N."/>
            <person name="Orbach M.J."/>
            <person name="Kirkland T.N."/>
            <person name="Cole G.T."/>
            <person name="Henn M.R."/>
            <person name="Birren B.W."/>
            <person name="Taylor J.W."/>
        </authorList>
    </citation>
    <scope>NUCLEOTIDE SEQUENCE [LARGE SCALE GENOMIC DNA]</scope>
    <source>
        <strain evidence="3">UAMH 1704</strain>
    </source>
</reference>
<dbReference type="InParanoid" id="C4JLH0"/>
<dbReference type="Proteomes" id="UP000002058">
    <property type="component" value="Unassembled WGS sequence"/>
</dbReference>
<dbReference type="GeneID" id="8439541"/>
<evidence type="ECO:0000313" key="3">
    <source>
        <dbReference type="Proteomes" id="UP000002058"/>
    </source>
</evidence>
<keyword evidence="3" id="KW-1185">Reference proteome</keyword>
<sequence length="141" mass="16103">MTSKSSCNNKHLAFKIEEIDVMMSSCCVYCSHHDKECVCSDKSIKCFKCCQLSYHCVVDSTPSDCDWQNLKAACNKLKLEETKAFKTVQAASAKLLYLQKQKHLLYDCAGKFLESGLQLLEELEHLKKKEQKRVAEQAEIQ</sequence>
<dbReference type="RefSeq" id="XP_002544161.1">
    <property type="nucleotide sequence ID" value="XM_002544115.1"/>
</dbReference>
<feature type="coiled-coil region" evidence="1">
    <location>
        <begin position="113"/>
        <end position="140"/>
    </location>
</feature>
<dbReference type="VEuPathDB" id="FungiDB:UREG_03678"/>
<dbReference type="KEGG" id="ure:UREG_03678"/>
<organism evidence="2 3">
    <name type="scientific">Uncinocarpus reesii (strain UAMH 1704)</name>
    <dbReference type="NCBI Taxonomy" id="336963"/>
    <lineage>
        <taxon>Eukaryota</taxon>
        <taxon>Fungi</taxon>
        <taxon>Dikarya</taxon>
        <taxon>Ascomycota</taxon>
        <taxon>Pezizomycotina</taxon>
        <taxon>Eurotiomycetes</taxon>
        <taxon>Eurotiomycetidae</taxon>
        <taxon>Onygenales</taxon>
        <taxon>Onygenaceae</taxon>
        <taxon>Uncinocarpus</taxon>
    </lineage>
</organism>
<proteinExistence type="predicted"/>
<gene>
    <name evidence="2" type="ORF">UREG_03678</name>
</gene>
<evidence type="ECO:0000256" key="1">
    <source>
        <dbReference type="SAM" id="Coils"/>
    </source>
</evidence>